<reference evidence="2" key="1">
    <citation type="journal article" date="2015" name="Genome Announc.">
        <title>Draft Genome Sequence of the Pathogenic Filamentous Fungus Aspergillus udagawae Strain IFM 46973T.</title>
        <authorList>
            <person name="Kusuya Y."/>
            <person name="Takahashi-Nakaguchi A."/>
            <person name="Takahashi H."/>
            <person name="Yaguchi T."/>
        </authorList>
    </citation>
    <scope>NUCLEOTIDE SEQUENCE</scope>
    <source>
        <strain evidence="2">IFM 46973</strain>
    </source>
</reference>
<comment type="caution">
    <text evidence="2">The sequence shown here is derived from an EMBL/GenBank/DDBJ whole genome shotgun (WGS) entry which is preliminary data.</text>
</comment>
<evidence type="ECO:0000313" key="1">
    <source>
        <dbReference type="EMBL" id="GFF50605.1"/>
    </source>
</evidence>
<organism evidence="2 3">
    <name type="scientific">Aspergillus udagawae</name>
    <dbReference type="NCBI Taxonomy" id="91492"/>
    <lineage>
        <taxon>Eukaryota</taxon>
        <taxon>Fungi</taxon>
        <taxon>Dikarya</taxon>
        <taxon>Ascomycota</taxon>
        <taxon>Pezizomycotina</taxon>
        <taxon>Eurotiomycetes</taxon>
        <taxon>Eurotiomycetidae</taxon>
        <taxon>Eurotiales</taxon>
        <taxon>Aspergillaceae</taxon>
        <taxon>Aspergillus</taxon>
        <taxon>Aspergillus subgen. Fumigati</taxon>
    </lineage>
</organism>
<dbReference type="AlphaFoldDB" id="A0A8E0QKX9"/>
<dbReference type="InterPro" id="IPR036866">
    <property type="entry name" value="RibonucZ/Hydroxyglut_hydro"/>
</dbReference>
<accession>A0A8E0QKX9</accession>
<dbReference type="PANTHER" id="PTHR33835:SF1">
    <property type="entry name" value="METALLO-BETA-LACTAMASE DOMAIN-CONTAINING PROTEIN"/>
    <property type="match status" value="1"/>
</dbReference>
<proteinExistence type="predicted"/>
<dbReference type="InterPro" id="IPR025638">
    <property type="entry name" value="DUF4336"/>
</dbReference>
<evidence type="ECO:0000313" key="3">
    <source>
        <dbReference type="Proteomes" id="UP000036893"/>
    </source>
</evidence>
<evidence type="ECO:0000313" key="2">
    <source>
        <dbReference type="EMBL" id="GIC86240.1"/>
    </source>
</evidence>
<protein>
    <recommendedName>
        <fullName evidence="5">Beta-lactamase-like protein</fullName>
    </recommendedName>
</protein>
<dbReference type="SUPFAM" id="SSF56281">
    <property type="entry name" value="Metallo-hydrolase/oxidoreductase"/>
    <property type="match status" value="1"/>
</dbReference>
<dbReference type="Gene3D" id="3.60.15.10">
    <property type="entry name" value="Ribonuclease Z/Hydroxyacylglutathione hydrolase-like"/>
    <property type="match status" value="1"/>
</dbReference>
<name>A0A8E0QKX9_9EURO</name>
<dbReference type="RefSeq" id="XP_043143506.1">
    <property type="nucleotide sequence ID" value="XM_043287571.1"/>
</dbReference>
<dbReference type="GeneID" id="66990083"/>
<reference evidence="1 4" key="2">
    <citation type="submission" date="2020-01" db="EMBL/GenBank/DDBJ databases">
        <title>Draft genome sequence of Aspergillus udagawae IFM 46972.</title>
        <authorList>
            <person name="Takahashi H."/>
            <person name="Yaguchi T."/>
        </authorList>
    </citation>
    <scope>NUCLEOTIDE SEQUENCE [LARGE SCALE GENOMIC DNA]</scope>
    <source>
        <strain evidence="1 4">IFM 46972</strain>
    </source>
</reference>
<sequence>MSSKLFPGDPSQVMVIRKVTPEITTFSVPFSRFGLLKFGGRGTLVKLRTGSLAIFSPVALTPEVQEIIASEGGKVQYIVAPDIEHHLHISTWKSAFPAAQIIAPDGLYEKRQTSPAYNDSAAFDHVFTKDGKHSLSISDEFHADFEVEYMDGHGNREIVLCHKPSRTLIEADLLFNLPCTEQYARSEESPTAGLLNRVFMPLLKARASPPTGHRRFAWYVLSKQDRASFAQSVRRIYGWDFDRVIPCHGDVIEEGGKGVFRSVFEWFLGETN</sequence>
<dbReference type="Pfam" id="PF14234">
    <property type="entry name" value="DUF4336"/>
    <property type="match status" value="1"/>
</dbReference>
<evidence type="ECO:0000313" key="4">
    <source>
        <dbReference type="Proteomes" id="UP000465221"/>
    </source>
</evidence>
<dbReference type="EMBL" id="BLKC01000084">
    <property type="protein sequence ID" value="GFF50605.1"/>
    <property type="molecule type" value="Genomic_DNA"/>
</dbReference>
<evidence type="ECO:0008006" key="5">
    <source>
        <dbReference type="Google" id="ProtNLM"/>
    </source>
</evidence>
<gene>
    <name evidence="2" type="ORF">Aud_002607</name>
    <name evidence="1" type="ORF">IFM46972_09088</name>
</gene>
<reference evidence="2" key="3">
    <citation type="submission" date="2021-01" db="EMBL/GenBank/DDBJ databases">
        <title>Pan-genome distribution and transcriptional activeness of fungal secondary metabolism genes in Aspergillus section Fumigati.</title>
        <authorList>
            <person name="Takahashi H."/>
            <person name="Umemura M."/>
            <person name="Ninomiya A."/>
            <person name="Kusuya Y."/>
            <person name="Urayama S."/>
            <person name="Shimizu M."/>
            <person name="Watanabe A."/>
            <person name="Kamei K."/>
            <person name="Yaguchi T."/>
            <person name="Hagiwara D."/>
        </authorList>
    </citation>
    <scope>NUCLEOTIDE SEQUENCE</scope>
    <source>
        <strain evidence="2">IFM 46973</strain>
    </source>
</reference>
<dbReference type="Proteomes" id="UP000036893">
    <property type="component" value="Unassembled WGS sequence"/>
</dbReference>
<dbReference type="EMBL" id="BBXM02000002">
    <property type="protein sequence ID" value="GIC86240.1"/>
    <property type="molecule type" value="Genomic_DNA"/>
</dbReference>
<dbReference type="Proteomes" id="UP000465221">
    <property type="component" value="Unassembled WGS sequence"/>
</dbReference>
<dbReference type="PANTHER" id="PTHR33835">
    <property type="entry name" value="YALI0C07656P"/>
    <property type="match status" value="1"/>
</dbReference>